<name>A0A4Q9H7H2_9SPHI</name>
<sequence>MLNNRFANILEVFKVSHAKDFLTLLKKQVVATFNQLSSGKQEDLEVLQKLHREIIGKVSRLEQRYIEEEIGSELYRKYKVKYDKERDNIEQNLMKLTSQVSNLENCVDLAIKFATELPLKWHSGDYHTKQQLQHLLFPLGITYDKKTDECRTEEINSVFLYLACFQ</sequence>
<dbReference type="EMBL" id="SIXF01000034">
    <property type="protein sequence ID" value="TBO39779.1"/>
    <property type="molecule type" value="Genomic_DNA"/>
</dbReference>
<gene>
    <name evidence="2" type="ORF">EYS08_22225</name>
</gene>
<reference evidence="2 3" key="1">
    <citation type="submission" date="2019-02" db="EMBL/GenBank/DDBJ databases">
        <title>Pedobacter kyonggii whole genome sequence analysis.</title>
        <authorList>
            <person name="Dahal R.H."/>
        </authorList>
    </citation>
    <scope>NUCLEOTIDE SEQUENCE [LARGE SCALE GENOMIC DNA]</scope>
    <source>
        <strain evidence="2 3">K-4-11-1</strain>
    </source>
</reference>
<dbReference type="RefSeq" id="WP_131032159.1">
    <property type="nucleotide sequence ID" value="NZ_SIXF01000034.1"/>
</dbReference>
<keyword evidence="1" id="KW-0175">Coiled coil</keyword>
<evidence type="ECO:0000313" key="2">
    <source>
        <dbReference type="EMBL" id="TBO39779.1"/>
    </source>
</evidence>
<dbReference type="Proteomes" id="UP000291819">
    <property type="component" value="Unassembled WGS sequence"/>
</dbReference>
<dbReference type="OrthoDB" id="9815006at2"/>
<protein>
    <submittedName>
        <fullName evidence="2">Uncharacterized protein</fullName>
    </submittedName>
</protein>
<feature type="coiled-coil region" evidence="1">
    <location>
        <begin position="44"/>
        <end position="106"/>
    </location>
</feature>
<organism evidence="2 3">
    <name type="scientific">Pedobacter kyonggii</name>
    <dbReference type="NCBI Taxonomy" id="1926871"/>
    <lineage>
        <taxon>Bacteria</taxon>
        <taxon>Pseudomonadati</taxon>
        <taxon>Bacteroidota</taxon>
        <taxon>Sphingobacteriia</taxon>
        <taxon>Sphingobacteriales</taxon>
        <taxon>Sphingobacteriaceae</taxon>
        <taxon>Pedobacter</taxon>
    </lineage>
</organism>
<evidence type="ECO:0000256" key="1">
    <source>
        <dbReference type="SAM" id="Coils"/>
    </source>
</evidence>
<accession>A0A4Q9H7H2</accession>
<keyword evidence="3" id="KW-1185">Reference proteome</keyword>
<proteinExistence type="predicted"/>
<evidence type="ECO:0000313" key="3">
    <source>
        <dbReference type="Proteomes" id="UP000291819"/>
    </source>
</evidence>
<comment type="caution">
    <text evidence="2">The sequence shown here is derived from an EMBL/GenBank/DDBJ whole genome shotgun (WGS) entry which is preliminary data.</text>
</comment>
<dbReference type="AlphaFoldDB" id="A0A4Q9H7H2"/>